<sequence>MKIIPLPTPVDIDQPTTIRSTITPSFDGAPCRRCLKDASLNEDVLLISYNPFLPENQDTPYSGLGPIFVHANDCTLYDGSEDNTLGLPEKYHSRLLNVRAYDAGNMMVWYKVLEGTKLMETLEGEVFGDKELEVEYVHVHFTGPGCFAFKVVP</sequence>
<dbReference type="Proteomes" id="UP000002035">
    <property type="component" value="Unassembled WGS sequence"/>
</dbReference>
<reference evidence="2" key="1">
    <citation type="journal article" date="2012" name="MBio">
        <title>Comparative genome analysis of Trichophyton rubrum and related dermatophytes reveals candidate genes involved in infection.</title>
        <authorList>
            <person name="Martinez D.A."/>
            <person name="Oliver B.G."/>
            <person name="Graeser Y."/>
            <person name="Goldberg J.M."/>
            <person name="Li W."/>
            <person name="Martinez-Rossi N.M."/>
            <person name="Monod M."/>
            <person name="Shelest E."/>
            <person name="Barton R.C."/>
            <person name="Birch E."/>
            <person name="Brakhage A.A."/>
            <person name="Chen Z."/>
            <person name="Gurr S.J."/>
            <person name="Heiman D."/>
            <person name="Heitman J."/>
            <person name="Kosti I."/>
            <person name="Rossi A."/>
            <person name="Saif S."/>
            <person name="Samalova M."/>
            <person name="Saunders C.W."/>
            <person name="Shea T."/>
            <person name="Summerbell R.C."/>
            <person name="Xu J."/>
            <person name="Young S."/>
            <person name="Zeng Q."/>
            <person name="Birren B.W."/>
            <person name="Cuomo C.A."/>
            <person name="White T.C."/>
        </authorList>
    </citation>
    <scope>NUCLEOTIDE SEQUENCE [LARGE SCALE GENOMIC DNA]</scope>
    <source>
        <strain evidence="2">ATCC MYA-4605 / CBS 113480</strain>
    </source>
</reference>
<gene>
    <name evidence="1" type="ORF">MCYG_08147</name>
</gene>
<evidence type="ECO:0000313" key="2">
    <source>
        <dbReference type="Proteomes" id="UP000002035"/>
    </source>
</evidence>
<organism evidence="1 2">
    <name type="scientific">Arthroderma otae (strain ATCC MYA-4605 / CBS 113480)</name>
    <name type="common">Microsporum canis</name>
    <dbReference type="NCBI Taxonomy" id="554155"/>
    <lineage>
        <taxon>Eukaryota</taxon>
        <taxon>Fungi</taxon>
        <taxon>Dikarya</taxon>
        <taxon>Ascomycota</taxon>
        <taxon>Pezizomycotina</taxon>
        <taxon>Eurotiomycetes</taxon>
        <taxon>Eurotiomycetidae</taxon>
        <taxon>Onygenales</taxon>
        <taxon>Arthrodermataceae</taxon>
        <taxon>Microsporum</taxon>
    </lineage>
</organism>
<dbReference type="OrthoDB" id="4167009at2759"/>
<dbReference type="eggNOG" id="ENOG502SZWR">
    <property type="taxonomic scope" value="Eukaryota"/>
</dbReference>
<dbReference type="InterPro" id="IPR009593">
    <property type="entry name" value="DUF1203"/>
</dbReference>
<accession>C5FZM5</accession>
<evidence type="ECO:0008006" key="3">
    <source>
        <dbReference type="Google" id="ProtNLM"/>
    </source>
</evidence>
<evidence type="ECO:0000313" key="1">
    <source>
        <dbReference type="EMBL" id="EEQ35328.1"/>
    </source>
</evidence>
<protein>
    <recommendedName>
        <fullName evidence="3">DUF1203 domain-containing protein</fullName>
    </recommendedName>
</protein>
<dbReference type="GeneID" id="9227414"/>
<dbReference type="OMA" id="RSARNNC"/>
<name>C5FZM5_ARTOC</name>
<dbReference type="EMBL" id="DS995708">
    <property type="protein sequence ID" value="EEQ35328.1"/>
    <property type="molecule type" value="Genomic_DNA"/>
</dbReference>
<dbReference type="PIRSF" id="PIRSF034110">
    <property type="entry name" value="DUF1203"/>
    <property type="match status" value="1"/>
</dbReference>
<dbReference type="Pfam" id="PF06718">
    <property type="entry name" value="DUF1203"/>
    <property type="match status" value="1"/>
</dbReference>
<proteinExistence type="predicted"/>
<keyword evidence="2" id="KW-1185">Reference proteome</keyword>
<dbReference type="AlphaFoldDB" id="C5FZM5"/>
<dbReference type="VEuPathDB" id="FungiDB:MCYG_08147"/>
<dbReference type="RefSeq" id="XP_002843064.1">
    <property type="nucleotide sequence ID" value="XM_002843018.1"/>
</dbReference>
<dbReference type="HOGENOM" id="CLU_117181_0_0_1"/>